<accession>R7U5W9</accession>
<dbReference type="Proteomes" id="UP000014760">
    <property type="component" value="Unassembled WGS sequence"/>
</dbReference>
<gene>
    <name evidence="2" type="ORF">CAPTEDRAFT_197877</name>
</gene>
<feature type="region of interest" description="Disordered" evidence="1">
    <location>
        <begin position="114"/>
        <end position="146"/>
    </location>
</feature>
<dbReference type="EMBL" id="AMQN01001711">
    <property type="status" value="NOT_ANNOTATED_CDS"/>
    <property type="molecule type" value="Genomic_DNA"/>
</dbReference>
<evidence type="ECO:0000313" key="3">
    <source>
        <dbReference type="EnsemblMetazoa" id="CapteP197877"/>
    </source>
</evidence>
<dbReference type="EMBL" id="KB305005">
    <property type="protein sequence ID" value="ELU01466.1"/>
    <property type="molecule type" value="Genomic_DNA"/>
</dbReference>
<reference evidence="4" key="1">
    <citation type="submission" date="2012-12" db="EMBL/GenBank/DDBJ databases">
        <authorList>
            <person name="Hellsten U."/>
            <person name="Grimwood J."/>
            <person name="Chapman J.A."/>
            <person name="Shapiro H."/>
            <person name="Aerts A."/>
            <person name="Otillar R.P."/>
            <person name="Terry A.Y."/>
            <person name="Boore J.L."/>
            <person name="Simakov O."/>
            <person name="Marletaz F."/>
            <person name="Cho S.-J."/>
            <person name="Edsinger-Gonzales E."/>
            <person name="Havlak P."/>
            <person name="Kuo D.-H."/>
            <person name="Larsson T."/>
            <person name="Lv J."/>
            <person name="Arendt D."/>
            <person name="Savage R."/>
            <person name="Osoegawa K."/>
            <person name="de Jong P."/>
            <person name="Lindberg D.R."/>
            <person name="Seaver E.C."/>
            <person name="Weisblat D.A."/>
            <person name="Putnam N.H."/>
            <person name="Grigoriev I.V."/>
            <person name="Rokhsar D.S."/>
        </authorList>
    </citation>
    <scope>NUCLEOTIDE SEQUENCE</scope>
    <source>
        <strain evidence="4">I ESC-2004</strain>
    </source>
</reference>
<organism evidence="2">
    <name type="scientific">Capitella teleta</name>
    <name type="common">Polychaete worm</name>
    <dbReference type="NCBI Taxonomy" id="283909"/>
    <lineage>
        <taxon>Eukaryota</taxon>
        <taxon>Metazoa</taxon>
        <taxon>Spiralia</taxon>
        <taxon>Lophotrochozoa</taxon>
        <taxon>Annelida</taxon>
        <taxon>Polychaeta</taxon>
        <taxon>Sedentaria</taxon>
        <taxon>Scolecida</taxon>
        <taxon>Capitellidae</taxon>
        <taxon>Capitella</taxon>
    </lineage>
</organism>
<name>R7U5W9_CAPTE</name>
<dbReference type="HOGENOM" id="CLU_1476520_0_0_1"/>
<evidence type="ECO:0000313" key="2">
    <source>
        <dbReference type="EMBL" id="ELU01466.1"/>
    </source>
</evidence>
<keyword evidence="4" id="KW-1185">Reference proteome</keyword>
<proteinExistence type="predicted"/>
<protein>
    <submittedName>
        <fullName evidence="2 3">Uncharacterized protein</fullName>
    </submittedName>
</protein>
<evidence type="ECO:0000256" key="1">
    <source>
        <dbReference type="SAM" id="MobiDB-lite"/>
    </source>
</evidence>
<sequence length="183" mass="20457">MSAELSCSSLAIDQHWHAPYRDSGSWIPFSPFQLNDFLVLPGSHNKASHAQLSERREADLIKKSSFMYRVWKAVDKPSSLIQPPLEMFAVLYDCHHLVCKPTIGGEMAHQECGDVSAQRQEKQRHGQISQASERTDNERSTPSALVTSQTFTATKIDSARSFETRASRQKAIVLSVGIERVAT</sequence>
<dbReference type="EnsemblMetazoa" id="CapteT197877">
    <property type="protein sequence ID" value="CapteP197877"/>
    <property type="gene ID" value="CapteG197877"/>
</dbReference>
<dbReference type="AlphaFoldDB" id="R7U5W9"/>
<evidence type="ECO:0000313" key="4">
    <source>
        <dbReference type="Proteomes" id="UP000014760"/>
    </source>
</evidence>
<reference evidence="2 4" key="2">
    <citation type="journal article" date="2013" name="Nature">
        <title>Insights into bilaterian evolution from three spiralian genomes.</title>
        <authorList>
            <person name="Simakov O."/>
            <person name="Marletaz F."/>
            <person name="Cho S.J."/>
            <person name="Edsinger-Gonzales E."/>
            <person name="Havlak P."/>
            <person name="Hellsten U."/>
            <person name="Kuo D.H."/>
            <person name="Larsson T."/>
            <person name="Lv J."/>
            <person name="Arendt D."/>
            <person name="Savage R."/>
            <person name="Osoegawa K."/>
            <person name="de Jong P."/>
            <person name="Grimwood J."/>
            <person name="Chapman J.A."/>
            <person name="Shapiro H."/>
            <person name="Aerts A."/>
            <person name="Otillar R.P."/>
            <person name="Terry A.Y."/>
            <person name="Boore J.L."/>
            <person name="Grigoriev I.V."/>
            <person name="Lindberg D.R."/>
            <person name="Seaver E.C."/>
            <person name="Weisblat D.A."/>
            <person name="Putnam N.H."/>
            <person name="Rokhsar D.S."/>
        </authorList>
    </citation>
    <scope>NUCLEOTIDE SEQUENCE</scope>
    <source>
        <strain evidence="2 4">I ESC-2004</strain>
    </source>
</reference>
<reference evidence="3" key="3">
    <citation type="submission" date="2015-06" db="UniProtKB">
        <authorList>
            <consortium name="EnsemblMetazoa"/>
        </authorList>
    </citation>
    <scope>IDENTIFICATION</scope>
</reference>